<keyword evidence="4" id="KW-1185">Reference proteome</keyword>
<dbReference type="PANTHER" id="PTHR30007">
    <property type="entry name" value="PHP DOMAIN PROTEIN"/>
    <property type="match status" value="1"/>
</dbReference>
<evidence type="ECO:0000313" key="2">
    <source>
        <dbReference type="EMBL" id="ABW32142.1"/>
    </source>
</evidence>
<dbReference type="PANTHER" id="PTHR30007:SF0">
    <property type="entry name" value="TRANSPOSASE"/>
    <property type="match status" value="1"/>
</dbReference>
<name>A8ZMS8_ACAM1</name>
<dbReference type="AlphaFoldDB" id="A8ZMS8"/>
<reference evidence="3 4" key="2">
    <citation type="journal article" date="2008" name="Proc. Natl. Acad. Sci. U.S.A.">
        <title>Niche adaptation and genome expansion in the chlorophyll d-producing cyanobacterium Acaryochloris marina.</title>
        <authorList>
            <person name="Swingley W.D."/>
            <person name="Chen M."/>
            <person name="Cheung P.C."/>
            <person name="Conrad A.L."/>
            <person name="Dejesa L.C."/>
            <person name="Hao J."/>
            <person name="Honchak B.M."/>
            <person name="Karbach L.E."/>
            <person name="Kurdoglu A."/>
            <person name="Lahiri S."/>
            <person name="Mastrian S.D."/>
            <person name="Miyashita H."/>
            <person name="Page L."/>
            <person name="Ramakrishna P."/>
            <person name="Satoh S."/>
            <person name="Sattley W.M."/>
            <person name="Shimada Y."/>
            <person name="Taylor H.L."/>
            <person name="Tomo T."/>
            <person name="Tsuchiya T."/>
            <person name="Wang Z.T."/>
            <person name="Raymond J."/>
            <person name="Mimuro M."/>
            <person name="Blankenship R.E."/>
            <person name="Touchman J.W."/>
        </authorList>
    </citation>
    <scope>NUCLEOTIDE SEQUENCE [LARGE SCALE GENOMIC DNA]</scope>
    <source>
        <strain evidence="4">MBIC 11017</strain>
        <strain evidence="3">MBIC11017</strain>
        <strain evidence="3">pREB3</strain>
        <plasmid evidence="4">Plasmid pREB3</plasmid>
        <plasmid evidence="3">pREB3</plasmid>
    </source>
</reference>
<proteinExistence type="predicted"/>
<feature type="domain" description="Insertion element IS402-like" evidence="1">
    <location>
        <begin position="19"/>
        <end position="81"/>
    </location>
</feature>
<reference evidence="3" key="1">
    <citation type="submission" date="2007-09" db="EMBL/GenBank/DDBJ databases">
        <authorList>
            <person name="Touchman J."/>
        </authorList>
    </citation>
    <scope>NUCLEOTIDE SEQUENCE</scope>
    <source>
        <strain evidence="3">MBIC11017</strain>
        <plasmid evidence="3">pREB3</plasmid>
    </source>
</reference>
<gene>
    <name evidence="3" type="ordered locus">AM1_C0188</name>
    <name evidence="2" type="ordered locus">AM1_C0206</name>
</gene>
<dbReference type="EMBL" id="CP000840">
    <property type="protein sequence ID" value="ABW32142.1"/>
    <property type="molecule type" value="Genomic_DNA"/>
</dbReference>
<evidence type="ECO:0000313" key="3">
    <source>
        <dbReference type="EMBL" id="ABW32489.1"/>
    </source>
</evidence>
<evidence type="ECO:0000259" key="1">
    <source>
        <dbReference type="Pfam" id="PF13340"/>
    </source>
</evidence>
<dbReference type="OrthoDB" id="531765at2"/>
<dbReference type="Proteomes" id="UP000000268">
    <property type="component" value="Plasmid pREB3"/>
</dbReference>
<dbReference type="KEGG" id="amr:AM1_C0188"/>
<dbReference type="InterPro" id="IPR025161">
    <property type="entry name" value="IS402-like_dom"/>
</dbReference>
<dbReference type="Pfam" id="PF13340">
    <property type="entry name" value="DUF4096"/>
    <property type="match status" value="1"/>
</dbReference>
<accession>A8ZMS8</accession>
<protein>
    <recommendedName>
        <fullName evidence="1">Insertion element IS402-like domain-containing protein</fullName>
    </recommendedName>
</protein>
<geneLocation type="plasmid" evidence="3 4">
    <name>pREB3</name>
</geneLocation>
<evidence type="ECO:0000313" key="4">
    <source>
        <dbReference type="Proteomes" id="UP000000268"/>
    </source>
</evidence>
<organism evidence="3 4">
    <name type="scientific">Acaryochloris marina (strain MBIC 11017)</name>
    <dbReference type="NCBI Taxonomy" id="329726"/>
    <lineage>
        <taxon>Bacteria</taxon>
        <taxon>Bacillati</taxon>
        <taxon>Cyanobacteriota</taxon>
        <taxon>Cyanophyceae</taxon>
        <taxon>Acaryochloridales</taxon>
        <taxon>Acaryochloridaceae</taxon>
        <taxon>Acaryochloris</taxon>
    </lineage>
</organism>
<dbReference type="EMBL" id="CP000840">
    <property type="protein sequence ID" value="ABW32489.1"/>
    <property type="molecule type" value="Genomic_DNA"/>
</dbReference>
<dbReference type="HOGENOM" id="CLU_2327415_0_0_3"/>
<keyword evidence="3" id="KW-0614">Plasmid</keyword>
<sequence>MSRLPEIENPHRRAYASDLSDAEWNVIEPLLTKDKGFGLPRTVDLGEILNAIFFVQRTGCQWEMLPHDLLAHEAATTTFRSGNAKASGVCSMTLCAIN</sequence>
<dbReference type="KEGG" id="amr:AM1_C0206"/>